<reference evidence="2" key="1">
    <citation type="submission" date="2016-06" db="EMBL/GenBank/DDBJ databases">
        <title>Whole genome sequencing of Thermus brockianus strain GE-1.</title>
        <authorList>
            <person name="Schaefers C."/>
            <person name="Blank S."/>
            <person name="Wiebusch S."/>
            <person name="Elleuche S."/>
            <person name="Antranikian G."/>
        </authorList>
    </citation>
    <scope>NUCLEOTIDE SEQUENCE [LARGE SCALE GENOMIC DNA]</scope>
    <source>
        <strain evidence="2">GE-1</strain>
    </source>
</reference>
<sequence>MHEPLDLWRAAWVALALWRVEHGEARWVPVHPQDPRPGAFGGRADLHARPPEAPAFLPIYVPPVPPLGIEAHNLRLWRHDARAFVRGLGYGERQLMEAYLGKGKPSTLVSYNPSAGRLQTHAPLDLLDLFVRLARRAEVDTPPPPGVE</sequence>
<accession>A0A1J0LUY4</accession>
<dbReference type="Proteomes" id="UP000182993">
    <property type="component" value="Chromosome"/>
</dbReference>
<dbReference type="AlphaFoldDB" id="A0A1J0LUY4"/>
<gene>
    <name evidence="1" type="ORF">A0O31_02136</name>
</gene>
<evidence type="ECO:0000313" key="1">
    <source>
        <dbReference type="EMBL" id="APD10190.1"/>
    </source>
</evidence>
<dbReference type="OrthoDB" id="26389at2"/>
<dbReference type="RefSeq" id="WP_039456905.1">
    <property type="nucleotide sequence ID" value="NZ_CP016312.1"/>
</dbReference>
<proteinExistence type="predicted"/>
<organism evidence="1 2">
    <name type="scientific">Thermus brockianus</name>
    <dbReference type="NCBI Taxonomy" id="56956"/>
    <lineage>
        <taxon>Bacteria</taxon>
        <taxon>Thermotogati</taxon>
        <taxon>Deinococcota</taxon>
        <taxon>Deinococci</taxon>
        <taxon>Thermales</taxon>
        <taxon>Thermaceae</taxon>
        <taxon>Thermus</taxon>
    </lineage>
</organism>
<name>A0A1J0LUY4_THEBO</name>
<evidence type="ECO:0000313" key="2">
    <source>
        <dbReference type="Proteomes" id="UP000182993"/>
    </source>
</evidence>
<dbReference type="EMBL" id="CP016312">
    <property type="protein sequence ID" value="APD10190.1"/>
    <property type="molecule type" value="Genomic_DNA"/>
</dbReference>
<dbReference type="STRING" id="56956.A0O31_02136"/>
<dbReference type="KEGG" id="tbc:A0O31_02136"/>
<protein>
    <submittedName>
        <fullName evidence="1">Uncharacterized protein</fullName>
    </submittedName>
</protein>